<keyword evidence="1" id="KW-0812">Transmembrane</keyword>
<evidence type="ECO:0000313" key="3">
    <source>
        <dbReference type="Proteomes" id="UP001629274"/>
    </source>
</evidence>
<sequence>MKKRFAIRLSIYTVLTLISVIAGWYITHLLDILPVEMPSSVEAFILFWLRCTNTEYLDNPDDMEVLAWLLYWLISTLLIALALAKFKGWLSRYLIARKSGEKTPKMPFSVTLIASLLALLAISDLGWYLSSPYTTYPLHIPPSVSAIVRLWLSVTGEGSKADNEGDVLWYVMNLYWSVAMLLIGAPVLVCCLAMRRFIHRKTS</sequence>
<protein>
    <recommendedName>
        <fullName evidence="4">Transmembrane protein</fullName>
    </recommendedName>
</protein>
<keyword evidence="1" id="KW-0472">Membrane</keyword>
<evidence type="ECO:0000256" key="1">
    <source>
        <dbReference type="SAM" id="Phobius"/>
    </source>
</evidence>
<accession>A0ABW9BCD1</accession>
<reference evidence="2 3" key="1">
    <citation type="journal article" date="2024" name="Chem. Sci.">
        <title>Discovery of megapolipeptins by genome mining of a Burkholderiales bacteria collection.</title>
        <authorList>
            <person name="Paulo B.S."/>
            <person name="Recchia M.J.J."/>
            <person name="Lee S."/>
            <person name="Fergusson C.H."/>
            <person name="Romanowski S.B."/>
            <person name="Hernandez A."/>
            <person name="Krull N."/>
            <person name="Liu D.Y."/>
            <person name="Cavanagh H."/>
            <person name="Bos A."/>
            <person name="Gray C.A."/>
            <person name="Murphy B.T."/>
            <person name="Linington R.G."/>
            <person name="Eustaquio A.S."/>
        </authorList>
    </citation>
    <scope>NUCLEOTIDE SEQUENCE [LARGE SCALE GENOMIC DNA]</scope>
    <source>
        <strain evidence="2 3">RL17-351-BIE-A</strain>
    </source>
</reference>
<gene>
    <name evidence="2" type="ORF">PQR03_05650</name>
</gene>
<keyword evidence="1" id="KW-1133">Transmembrane helix</keyword>
<name>A0ABW9BCD1_9BURK</name>
<dbReference type="Proteomes" id="UP001629274">
    <property type="component" value="Unassembled WGS sequence"/>
</dbReference>
<dbReference type="EMBL" id="JAQQDR010000002">
    <property type="protein sequence ID" value="MFM0237607.1"/>
    <property type="molecule type" value="Genomic_DNA"/>
</dbReference>
<feature type="transmembrane region" description="Helical" evidence="1">
    <location>
        <begin position="9"/>
        <end position="27"/>
    </location>
</feature>
<comment type="caution">
    <text evidence="2">The sequence shown here is derived from an EMBL/GenBank/DDBJ whole genome shotgun (WGS) entry which is preliminary data.</text>
</comment>
<evidence type="ECO:0008006" key="4">
    <source>
        <dbReference type="Google" id="ProtNLM"/>
    </source>
</evidence>
<dbReference type="RefSeq" id="WP_012427240.1">
    <property type="nucleotide sequence ID" value="NZ_JAQQCK010000001.1"/>
</dbReference>
<keyword evidence="3" id="KW-1185">Reference proteome</keyword>
<organism evidence="2 3">
    <name type="scientific">Paraburkholderia phytofirmans</name>
    <dbReference type="NCBI Taxonomy" id="261302"/>
    <lineage>
        <taxon>Bacteria</taxon>
        <taxon>Pseudomonadati</taxon>
        <taxon>Pseudomonadota</taxon>
        <taxon>Betaproteobacteria</taxon>
        <taxon>Burkholderiales</taxon>
        <taxon>Burkholderiaceae</taxon>
        <taxon>Paraburkholderia</taxon>
    </lineage>
</organism>
<evidence type="ECO:0000313" key="2">
    <source>
        <dbReference type="EMBL" id="MFM0237607.1"/>
    </source>
</evidence>
<feature type="transmembrane region" description="Helical" evidence="1">
    <location>
        <begin position="107"/>
        <end position="129"/>
    </location>
</feature>
<proteinExistence type="predicted"/>
<feature type="transmembrane region" description="Helical" evidence="1">
    <location>
        <begin position="65"/>
        <end position="86"/>
    </location>
</feature>
<feature type="transmembrane region" description="Helical" evidence="1">
    <location>
        <begin position="174"/>
        <end position="194"/>
    </location>
</feature>